<evidence type="ECO:0000313" key="2">
    <source>
        <dbReference type="Proteomes" id="UP000657918"/>
    </source>
</evidence>
<organism evidence="1 2">
    <name type="scientific">Salix dunnii</name>
    <dbReference type="NCBI Taxonomy" id="1413687"/>
    <lineage>
        <taxon>Eukaryota</taxon>
        <taxon>Viridiplantae</taxon>
        <taxon>Streptophyta</taxon>
        <taxon>Embryophyta</taxon>
        <taxon>Tracheophyta</taxon>
        <taxon>Spermatophyta</taxon>
        <taxon>Magnoliopsida</taxon>
        <taxon>eudicotyledons</taxon>
        <taxon>Gunneridae</taxon>
        <taxon>Pentapetalae</taxon>
        <taxon>rosids</taxon>
        <taxon>fabids</taxon>
        <taxon>Malpighiales</taxon>
        <taxon>Salicaceae</taxon>
        <taxon>Saliceae</taxon>
        <taxon>Salix</taxon>
    </lineage>
</organism>
<dbReference type="GO" id="GO:0016567">
    <property type="term" value="P:protein ubiquitination"/>
    <property type="evidence" value="ECO:0007669"/>
    <property type="project" value="TreeGrafter"/>
</dbReference>
<dbReference type="Proteomes" id="UP000657918">
    <property type="component" value="Chromosome 16"/>
</dbReference>
<dbReference type="PANTHER" id="PTHR45751">
    <property type="entry name" value="COPINE FAMILY PROTEIN 1"/>
    <property type="match status" value="1"/>
</dbReference>
<dbReference type="GO" id="GO:0004842">
    <property type="term" value="F:ubiquitin-protein transferase activity"/>
    <property type="evidence" value="ECO:0007669"/>
    <property type="project" value="TreeGrafter"/>
</dbReference>
<dbReference type="EMBL" id="JADGMS010000016">
    <property type="protein sequence ID" value="KAF9664329.1"/>
    <property type="molecule type" value="Genomic_DNA"/>
</dbReference>
<dbReference type="GO" id="GO:0005634">
    <property type="term" value="C:nucleus"/>
    <property type="evidence" value="ECO:0007669"/>
    <property type="project" value="TreeGrafter"/>
</dbReference>
<protein>
    <submittedName>
        <fullName evidence="1">Uncharacterized protein</fullName>
    </submittedName>
</protein>
<comment type="caution">
    <text evidence="1">The sequence shown here is derived from an EMBL/GenBank/DDBJ whole genome shotgun (WGS) entry which is preliminary data.</text>
</comment>
<reference evidence="1 2" key="1">
    <citation type="submission" date="2020-10" db="EMBL/GenBank/DDBJ databases">
        <title>Plant Genome Project.</title>
        <authorList>
            <person name="Zhang R.-G."/>
        </authorList>
    </citation>
    <scope>NUCLEOTIDE SEQUENCE [LARGE SCALE GENOMIC DNA]</scope>
    <source>
        <strain evidence="1">FAFU-HL-1</strain>
        <tissue evidence="1">Leaf</tissue>
    </source>
</reference>
<proteinExistence type="predicted"/>
<gene>
    <name evidence="1" type="ORF">SADUNF_Sadunf16G0007100</name>
</gene>
<name>A0A835J960_9ROSI</name>
<dbReference type="AlphaFoldDB" id="A0A835J960"/>
<keyword evidence="2" id="KW-1185">Reference proteome</keyword>
<accession>A0A835J960</accession>
<sequence length="122" mass="14005">MQLKLFDEHAVCNQNHVQKVGRHDMGSKHSRHRRRRHDSYGYISGKVTKALVQATLESSNLIGGIDFTKTNEWTGSRSFHLKSLHHLGDSLNPYEHAISIIERKLSDFGEDNIIPFFGFDDE</sequence>
<evidence type="ECO:0000313" key="1">
    <source>
        <dbReference type="EMBL" id="KAF9664329.1"/>
    </source>
</evidence>
<dbReference type="PANTHER" id="PTHR45751:SF51">
    <property type="entry name" value="OS06G0608800 PROTEIN"/>
    <property type="match status" value="1"/>
</dbReference>
<dbReference type="InterPro" id="IPR052079">
    <property type="entry name" value="E3_ligase/Copine_domain"/>
</dbReference>
<dbReference type="OrthoDB" id="5855668at2759"/>